<feature type="transmembrane region" description="Helical" evidence="2">
    <location>
        <begin position="12"/>
        <end position="35"/>
    </location>
</feature>
<feature type="transmembrane region" description="Helical" evidence="2">
    <location>
        <begin position="77"/>
        <end position="96"/>
    </location>
</feature>
<sequence length="231" mass="26176">MQYPCVFLKTRTIALGSLSLASLLWAILLSVVLFSQWDVLDVAERSFIVVMLVIHTITIVMLLILLIVIFRPWLDAARIMFLLMAHIGAAGTFAYWYPRFTCLSQDPNQEGVCKLIIAYILIISWLVPILLVIYGAGLGLMVWWHRMSTTQTVVVADEESDIERRLSTPDMKQRTPSTFTFPRHFSSSERFSNVSAGSRYSEPNPSRKSSHSEDGLRVAARLSKPPPVFHF</sequence>
<evidence type="ECO:0000313" key="3">
    <source>
        <dbReference type="EMBL" id="GLB35060.1"/>
    </source>
</evidence>
<dbReference type="AlphaFoldDB" id="A0A9P3PFJ0"/>
<reference evidence="3" key="1">
    <citation type="submission" date="2022-07" db="EMBL/GenBank/DDBJ databases">
        <title>The genome of Lyophyllum shimeji provides insight into the initial evolution of ectomycorrhizal fungal genome.</title>
        <authorList>
            <person name="Kobayashi Y."/>
            <person name="Shibata T."/>
            <person name="Hirakawa H."/>
            <person name="Shigenobu S."/>
            <person name="Nishiyama T."/>
            <person name="Yamada A."/>
            <person name="Hasebe M."/>
            <person name="Kawaguchi M."/>
        </authorList>
    </citation>
    <scope>NUCLEOTIDE SEQUENCE</scope>
    <source>
        <strain evidence="3">AT787</strain>
    </source>
</reference>
<protein>
    <submittedName>
        <fullName evidence="3">Uncharacterized protein</fullName>
    </submittedName>
</protein>
<accession>A0A9P3PFJ0</accession>
<keyword evidence="2" id="KW-1133">Transmembrane helix</keyword>
<keyword evidence="2" id="KW-0812">Transmembrane</keyword>
<keyword evidence="4" id="KW-1185">Reference proteome</keyword>
<feature type="compositionally biased region" description="Polar residues" evidence="1">
    <location>
        <begin position="188"/>
        <end position="207"/>
    </location>
</feature>
<evidence type="ECO:0000313" key="4">
    <source>
        <dbReference type="Proteomes" id="UP001063166"/>
    </source>
</evidence>
<gene>
    <name evidence="3" type="ORF">LshimejAT787_0206250</name>
</gene>
<evidence type="ECO:0000256" key="1">
    <source>
        <dbReference type="SAM" id="MobiDB-lite"/>
    </source>
</evidence>
<organism evidence="3 4">
    <name type="scientific">Lyophyllum shimeji</name>
    <name type="common">Hon-shimeji</name>
    <name type="synonym">Tricholoma shimeji</name>
    <dbReference type="NCBI Taxonomy" id="47721"/>
    <lineage>
        <taxon>Eukaryota</taxon>
        <taxon>Fungi</taxon>
        <taxon>Dikarya</taxon>
        <taxon>Basidiomycota</taxon>
        <taxon>Agaricomycotina</taxon>
        <taxon>Agaricomycetes</taxon>
        <taxon>Agaricomycetidae</taxon>
        <taxon>Agaricales</taxon>
        <taxon>Tricholomatineae</taxon>
        <taxon>Lyophyllaceae</taxon>
        <taxon>Lyophyllum</taxon>
    </lineage>
</organism>
<proteinExistence type="predicted"/>
<name>A0A9P3PFJ0_LYOSH</name>
<feature type="transmembrane region" description="Helical" evidence="2">
    <location>
        <begin position="47"/>
        <end position="70"/>
    </location>
</feature>
<feature type="region of interest" description="Disordered" evidence="1">
    <location>
        <begin position="188"/>
        <end position="231"/>
    </location>
</feature>
<dbReference type="OrthoDB" id="3065653at2759"/>
<dbReference type="Proteomes" id="UP001063166">
    <property type="component" value="Unassembled WGS sequence"/>
</dbReference>
<keyword evidence="2" id="KW-0472">Membrane</keyword>
<comment type="caution">
    <text evidence="3">The sequence shown here is derived from an EMBL/GenBank/DDBJ whole genome shotgun (WGS) entry which is preliminary data.</text>
</comment>
<evidence type="ECO:0000256" key="2">
    <source>
        <dbReference type="SAM" id="Phobius"/>
    </source>
</evidence>
<dbReference type="EMBL" id="BRPK01000002">
    <property type="protein sequence ID" value="GLB35060.1"/>
    <property type="molecule type" value="Genomic_DNA"/>
</dbReference>
<feature type="transmembrane region" description="Helical" evidence="2">
    <location>
        <begin position="116"/>
        <end position="144"/>
    </location>
</feature>